<protein>
    <submittedName>
        <fullName evidence="1">Uncharacterized protein</fullName>
    </submittedName>
</protein>
<reference evidence="1 2" key="1">
    <citation type="submission" date="2019-05" db="EMBL/GenBank/DDBJ databases">
        <title>Another draft genome of Portunus trituberculatus and its Hox gene families provides insights of decapod evolution.</title>
        <authorList>
            <person name="Jeong J.-H."/>
            <person name="Song I."/>
            <person name="Kim S."/>
            <person name="Choi T."/>
            <person name="Kim D."/>
            <person name="Ryu S."/>
            <person name="Kim W."/>
        </authorList>
    </citation>
    <scope>NUCLEOTIDE SEQUENCE [LARGE SCALE GENOMIC DNA]</scope>
    <source>
        <tissue evidence="1">Muscle</tissue>
    </source>
</reference>
<gene>
    <name evidence="1" type="ORF">E2C01_064448</name>
</gene>
<organism evidence="1 2">
    <name type="scientific">Portunus trituberculatus</name>
    <name type="common">Swimming crab</name>
    <name type="synonym">Neptunus trituberculatus</name>
    <dbReference type="NCBI Taxonomy" id="210409"/>
    <lineage>
        <taxon>Eukaryota</taxon>
        <taxon>Metazoa</taxon>
        <taxon>Ecdysozoa</taxon>
        <taxon>Arthropoda</taxon>
        <taxon>Crustacea</taxon>
        <taxon>Multicrustacea</taxon>
        <taxon>Malacostraca</taxon>
        <taxon>Eumalacostraca</taxon>
        <taxon>Eucarida</taxon>
        <taxon>Decapoda</taxon>
        <taxon>Pleocyemata</taxon>
        <taxon>Brachyura</taxon>
        <taxon>Eubrachyura</taxon>
        <taxon>Portunoidea</taxon>
        <taxon>Portunidae</taxon>
        <taxon>Portuninae</taxon>
        <taxon>Portunus</taxon>
    </lineage>
</organism>
<dbReference type="Proteomes" id="UP000324222">
    <property type="component" value="Unassembled WGS sequence"/>
</dbReference>
<evidence type="ECO:0000313" key="2">
    <source>
        <dbReference type="Proteomes" id="UP000324222"/>
    </source>
</evidence>
<sequence length="85" mass="9443">MLPFRDARQRIMKSVIRQEIVTSEKADNGGVQRVRADVLPSLPLTQPQRAKDSHSSLPLCSVVVISFSCYAAWRLHHGAVAGWTT</sequence>
<proteinExistence type="predicted"/>
<name>A0A5B7HJT3_PORTR</name>
<dbReference type="EMBL" id="VSRR010030751">
    <property type="protein sequence ID" value="MPC70206.1"/>
    <property type="molecule type" value="Genomic_DNA"/>
</dbReference>
<evidence type="ECO:0000313" key="1">
    <source>
        <dbReference type="EMBL" id="MPC70206.1"/>
    </source>
</evidence>
<dbReference type="AlphaFoldDB" id="A0A5B7HJT3"/>
<keyword evidence="2" id="KW-1185">Reference proteome</keyword>
<comment type="caution">
    <text evidence="1">The sequence shown here is derived from an EMBL/GenBank/DDBJ whole genome shotgun (WGS) entry which is preliminary data.</text>
</comment>
<accession>A0A5B7HJT3</accession>